<evidence type="ECO:0000256" key="1">
    <source>
        <dbReference type="ARBA" id="ARBA00001946"/>
    </source>
</evidence>
<gene>
    <name evidence="6" type="ORF">QWZ16_01610</name>
</gene>
<evidence type="ECO:0000256" key="2">
    <source>
        <dbReference type="ARBA" id="ARBA00022723"/>
    </source>
</evidence>
<dbReference type="Pfam" id="PF00293">
    <property type="entry name" value="NUDIX"/>
    <property type="match status" value="1"/>
</dbReference>
<keyword evidence="6" id="KW-0326">Glycosidase</keyword>
<dbReference type="PANTHER" id="PTHR43046">
    <property type="entry name" value="GDP-MANNOSE MANNOSYL HYDROLASE"/>
    <property type="match status" value="1"/>
</dbReference>
<proteinExistence type="predicted"/>
<dbReference type="NCBIfam" id="NF011963">
    <property type="entry name" value="PRK15434.1"/>
    <property type="match status" value="1"/>
</dbReference>
<dbReference type="InterPro" id="IPR033715">
    <property type="entry name" value="GDPMH"/>
</dbReference>
<protein>
    <submittedName>
        <fullName evidence="6">GDP-mannose mannosyl hydrolase</fullName>
        <ecNumber evidence="6">3.2.1.42</ecNumber>
    </submittedName>
</protein>
<comment type="caution">
    <text evidence="6">The sequence shown here is derived from an EMBL/GenBank/DDBJ whole genome shotgun (WGS) entry which is preliminary data.</text>
</comment>
<dbReference type="Gene3D" id="3.90.79.10">
    <property type="entry name" value="Nucleoside Triphosphate Pyrophosphohydrolase"/>
    <property type="match status" value="1"/>
</dbReference>
<organism evidence="6 7">
    <name type="scientific">Vibrio ostreicida</name>
    <dbReference type="NCBI Taxonomy" id="526588"/>
    <lineage>
        <taxon>Bacteria</taxon>
        <taxon>Pseudomonadati</taxon>
        <taxon>Pseudomonadota</taxon>
        <taxon>Gammaproteobacteria</taxon>
        <taxon>Vibrionales</taxon>
        <taxon>Vibrionaceae</taxon>
        <taxon>Vibrio</taxon>
    </lineage>
</organism>
<evidence type="ECO:0000259" key="5">
    <source>
        <dbReference type="PROSITE" id="PS51462"/>
    </source>
</evidence>
<keyword evidence="3 6" id="KW-0378">Hydrolase</keyword>
<evidence type="ECO:0000313" key="7">
    <source>
        <dbReference type="Proteomes" id="UP001238540"/>
    </source>
</evidence>
<feature type="domain" description="Nudix hydrolase" evidence="5">
    <location>
        <begin position="13"/>
        <end position="152"/>
    </location>
</feature>
<dbReference type="EMBL" id="JAUFQC010000001">
    <property type="protein sequence ID" value="MDN3608473.1"/>
    <property type="molecule type" value="Genomic_DNA"/>
</dbReference>
<evidence type="ECO:0000256" key="4">
    <source>
        <dbReference type="ARBA" id="ARBA00022842"/>
    </source>
</evidence>
<comment type="cofactor">
    <cofactor evidence="1">
        <name>Mg(2+)</name>
        <dbReference type="ChEBI" id="CHEBI:18420"/>
    </cofactor>
</comment>
<dbReference type="InterPro" id="IPR015797">
    <property type="entry name" value="NUDIX_hydrolase-like_dom_sf"/>
</dbReference>
<keyword evidence="4" id="KW-0460">Magnesium</keyword>
<accession>A0ABT8BP18</accession>
<dbReference type="RefSeq" id="WP_170883254.1">
    <property type="nucleotide sequence ID" value="NZ_JABEYA020000016.1"/>
</dbReference>
<reference evidence="7" key="1">
    <citation type="journal article" date="2019" name="Int. J. Syst. Evol. Microbiol.">
        <title>The Global Catalogue of Microorganisms (GCM) 10K type strain sequencing project: providing services to taxonomists for standard genome sequencing and annotation.</title>
        <authorList>
            <consortium name="The Broad Institute Genomics Platform"/>
            <consortium name="The Broad Institute Genome Sequencing Center for Infectious Disease"/>
            <person name="Wu L."/>
            <person name="Ma J."/>
        </authorList>
    </citation>
    <scope>NUCLEOTIDE SEQUENCE [LARGE SCALE GENOMIC DNA]</scope>
    <source>
        <strain evidence="7">CECT 7398</strain>
    </source>
</reference>
<keyword evidence="2" id="KW-0479">Metal-binding</keyword>
<name>A0ABT8BP18_9VIBR</name>
<dbReference type="PROSITE" id="PS51462">
    <property type="entry name" value="NUDIX"/>
    <property type="match status" value="1"/>
</dbReference>
<dbReference type="SUPFAM" id="SSF55811">
    <property type="entry name" value="Nudix"/>
    <property type="match status" value="1"/>
</dbReference>
<keyword evidence="7" id="KW-1185">Reference proteome</keyword>
<dbReference type="PIRSF" id="PIRSF037599">
    <property type="entry name" value="GDPMH"/>
    <property type="match status" value="1"/>
</dbReference>
<dbReference type="PANTHER" id="PTHR43046:SF12">
    <property type="entry name" value="GDP-MANNOSE MANNOSYL HYDROLASE"/>
    <property type="match status" value="1"/>
</dbReference>
<sequence length="152" mass="17505">MYLDKSTFSSVIEHTPLVSIDLIVENEQGLILLGKRLLKPAQGFWFVPGGRIQKNETLDEAFGRLTHSELGTSYCRQQANFKGVYTHHYDDSVFDEDFGTHYVVIAYHLLVTHTDLSLPVGDQHGNYHWYDQALAIESSDVHSYTKWYFQPH</sequence>
<dbReference type="CDD" id="cd03430">
    <property type="entry name" value="NUDIX_GDPMH_NudD"/>
    <property type="match status" value="1"/>
</dbReference>
<dbReference type="InterPro" id="IPR000086">
    <property type="entry name" value="NUDIX_hydrolase_dom"/>
</dbReference>
<dbReference type="EC" id="3.2.1.42" evidence="6"/>
<dbReference type="Proteomes" id="UP001238540">
    <property type="component" value="Unassembled WGS sequence"/>
</dbReference>
<evidence type="ECO:0000256" key="3">
    <source>
        <dbReference type="ARBA" id="ARBA00022801"/>
    </source>
</evidence>
<dbReference type="GO" id="GO:0047917">
    <property type="term" value="F:GDP-glucosidase activity"/>
    <property type="evidence" value="ECO:0007669"/>
    <property type="project" value="UniProtKB-EC"/>
</dbReference>
<evidence type="ECO:0000313" key="6">
    <source>
        <dbReference type="EMBL" id="MDN3608473.1"/>
    </source>
</evidence>